<protein>
    <submittedName>
        <fullName evidence="1">Uncharacterized protein</fullName>
    </submittedName>
</protein>
<name>A0A1Y1X8F9_9FUNG</name>
<reference evidence="1 2" key="2">
    <citation type="submission" date="2016-08" db="EMBL/GenBank/DDBJ databases">
        <title>Pervasive Adenine N6-methylation of Active Genes in Fungi.</title>
        <authorList>
            <consortium name="DOE Joint Genome Institute"/>
            <person name="Mondo S.J."/>
            <person name="Dannebaum R.O."/>
            <person name="Kuo R.C."/>
            <person name="Labutti K."/>
            <person name="Haridas S."/>
            <person name="Kuo A."/>
            <person name="Salamov A."/>
            <person name="Ahrendt S.R."/>
            <person name="Lipzen A."/>
            <person name="Sullivan W."/>
            <person name="Andreopoulos W.B."/>
            <person name="Clum A."/>
            <person name="Lindquist E."/>
            <person name="Daum C."/>
            <person name="Ramamoorthy G.K."/>
            <person name="Gryganskyi A."/>
            <person name="Culley D."/>
            <person name="Magnuson J.K."/>
            <person name="James T.Y."/>
            <person name="O'Malley M.A."/>
            <person name="Stajich J.E."/>
            <person name="Spatafora J.W."/>
            <person name="Visel A."/>
            <person name="Grigoriev I.V."/>
        </authorList>
    </citation>
    <scope>NUCLEOTIDE SEQUENCE [LARGE SCALE GENOMIC DNA]</scope>
    <source>
        <strain evidence="1 2">S4</strain>
    </source>
</reference>
<dbReference type="EMBL" id="MCFG01000105">
    <property type="protein sequence ID" value="ORX82033.1"/>
    <property type="molecule type" value="Genomic_DNA"/>
</dbReference>
<keyword evidence="2" id="KW-1185">Reference proteome</keyword>
<dbReference type="AlphaFoldDB" id="A0A1Y1X8F9"/>
<organism evidence="1 2">
    <name type="scientific">Anaeromyces robustus</name>
    <dbReference type="NCBI Taxonomy" id="1754192"/>
    <lineage>
        <taxon>Eukaryota</taxon>
        <taxon>Fungi</taxon>
        <taxon>Fungi incertae sedis</taxon>
        <taxon>Chytridiomycota</taxon>
        <taxon>Chytridiomycota incertae sedis</taxon>
        <taxon>Neocallimastigomycetes</taxon>
        <taxon>Neocallimastigales</taxon>
        <taxon>Neocallimastigaceae</taxon>
        <taxon>Anaeromyces</taxon>
    </lineage>
</organism>
<sequence>MRIQLNIETVDIIIKYFYFDELLEYDNIKETYEEHISIAKFILLNITIKSGDDKTKKLINMRIHINNDIEERREATPFMYSFKYLNLKIMILLIHNGC</sequence>
<evidence type="ECO:0000313" key="1">
    <source>
        <dbReference type="EMBL" id="ORX82033.1"/>
    </source>
</evidence>
<accession>A0A1Y1X8F9</accession>
<gene>
    <name evidence="1" type="ORF">BCR32DRAFT_279273</name>
</gene>
<comment type="caution">
    <text evidence="1">The sequence shown here is derived from an EMBL/GenBank/DDBJ whole genome shotgun (WGS) entry which is preliminary data.</text>
</comment>
<proteinExistence type="predicted"/>
<reference evidence="1 2" key="1">
    <citation type="submission" date="2016-08" db="EMBL/GenBank/DDBJ databases">
        <title>A Parts List for Fungal Cellulosomes Revealed by Comparative Genomics.</title>
        <authorList>
            <consortium name="DOE Joint Genome Institute"/>
            <person name="Haitjema C.H."/>
            <person name="Gilmore S.P."/>
            <person name="Henske J.K."/>
            <person name="Solomon K.V."/>
            <person name="De Groot R."/>
            <person name="Kuo A."/>
            <person name="Mondo S.J."/>
            <person name="Salamov A.A."/>
            <person name="Labutti K."/>
            <person name="Zhao Z."/>
            <person name="Chiniquy J."/>
            <person name="Barry K."/>
            <person name="Brewer H.M."/>
            <person name="Purvine S.O."/>
            <person name="Wright A.T."/>
            <person name="Boxma B."/>
            <person name="Van Alen T."/>
            <person name="Hackstein J.H."/>
            <person name="Baker S.E."/>
            <person name="Grigoriev I.V."/>
            <person name="O'Malley M.A."/>
        </authorList>
    </citation>
    <scope>NUCLEOTIDE SEQUENCE [LARGE SCALE GENOMIC DNA]</scope>
    <source>
        <strain evidence="1 2">S4</strain>
    </source>
</reference>
<dbReference type="Proteomes" id="UP000193944">
    <property type="component" value="Unassembled WGS sequence"/>
</dbReference>
<evidence type="ECO:0000313" key="2">
    <source>
        <dbReference type="Proteomes" id="UP000193944"/>
    </source>
</evidence>